<evidence type="ECO:0000313" key="3">
    <source>
        <dbReference type="EMBL" id="GAA4479881.1"/>
    </source>
</evidence>
<keyword evidence="4" id="KW-1185">Reference proteome</keyword>
<feature type="region of interest" description="Disordered" evidence="1">
    <location>
        <begin position="25"/>
        <end position="81"/>
    </location>
</feature>
<feature type="domain" description="HTH marR-type" evidence="2">
    <location>
        <begin position="29"/>
        <end position="186"/>
    </location>
</feature>
<dbReference type="SUPFAM" id="SSF46785">
    <property type="entry name" value="Winged helix' DNA-binding domain"/>
    <property type="match status" value="1"/>
</dbReference>
<dbReference type="PRINTS" id="PR00598">
    <property type="entry name" value="HTHMARR"/>
</dbReference>
<dbReference type="InterPro" id="IPR036388">
    <property type="entry name" value="WH-like_DNA-bd_sf"/>
</dbReference>
<sequence>MPHDAETPDPLDAIVAALGMLRGRGPRLSHEHHHGLHDADPRHGEGFRGRGGPHAGPHGDHGGPHGDPRARGAERWGGPRGEAPARLRMLEALAAGPLSVSAMGEAIGVDQPRASRLVQQGVDRGWLRREADPDDARRTRIVLTDEGRRMGRGVRGDRREALRGAMSALTPEEQAEFARLLAKVAANWR</sequence>
<name>A0ABP8P3W6_9MICO</name>
<evidence type="ECO:0000256" key="1">
    <source>
        <dbReference type="SAM" id="MobiDB-lite"/>
    </source>
</evidence>
<dbReference type="InterPro" id="IPR000835">
    <property type="entry name" value="HTH_MarR-typ"/>
</dbReference>
<dbReference type="EMBL" id="BAABGP010000004">
    <property type="protein sequence ID" value="GAA4479881.1"/>
    <property type="molecule type" value="Genomic_DNA"/>
</dbReference>
<dbReference type="PROSITE" id="PS50995">
    <property type="entry name" value="HTH_MARR_2"/>
    <property type="match status" value="1"/>
</dbReference>
<dbReference type="SMART" id="SM00347">
    <property type="entry name" value="HTH_MARR"/>
    <property type="match status" value="1"/>
</dbReference>
<dbReference type="PANTHER" id="PTHR33164:SF57">
    <property type="entry name" value="MARR-FAMILY TRANSCRIPTIONAL REGULATOR"/>
    <property type="match status" value="1"/>
</dbReference>
<evidence type="ECO:0000259" key="2">
    <source>
        <dbReference type="PROSITE" id="PS50995"/>
    </source>
</evidence>
<dbReference type="Proteomes" id="UP001500731">
    <property type="component" value="Unassembled WGS sequence"/>
</dbReference>
<dbReference type="InterPro" id="IPR039422">
    <property type="entry name" value="MarR/SlyA-like"/>
</dbReference>
<protein>
    <recommendedName>
        <fullName evidence="2">HTH marR-type domain-containing protein</fullName>
    </recommendedName>
</protein>
<dbReference type="Gene3D" id="1.10.10.10">
    <property type="entry name" value="Winged helix-like DNA-binding domain superfamily/Winged helix DNA-binding domain"/>
    <property type="match status" value="1"/>
</dbReference>
<dbReference type="InterPro" id="IPR011991">
    <property type="entry name" value="ArsR-like_HTH"/>
</dbReference>
<feature type="compositionally biased region" description="Basic residues" evidence="1">
    <location>
        <begin position="25"/>
        <end position="35"/>
    </location>
</feature>
<comment type="caution">
    <text evidence="3">The sequence shown here is derived from an EMBL/GenBank/DDBJ whole genome shotgun (WGS) entry which is preliminary data.</text>
</comment>
<dbReference type="InterPro" id="IPR036390">
    <property type="entry name" value="WH_DNA-bd_sf"/>
</dbReference>
<evidence type="ECO:0000313" key="4">
    <source>
        <dbReference type="Proteomes" id="UP001500731"/>
    </source>
</evidence>
<accession>A0ABP8P3W6</accession>
<dbReference type="PANTHER" id="PTHR33164">
    <property type="entry name" value="TRANSCRIPTIONAL REGULATOR, MARR FAMILY"/>
    <property type="match status" value="1"/>
</dbReference>
<feature type="compositionally biased region" description="Basic and acidic residues" evidence="1">
    <location>
        <begin position="57"/>
        <end position="74"/>
    </location>
</feature>
<proteinExistence type="predicted"/>
<organism evidence="3 4">
    <name type="scientific">Microbacterium panaciterrae</name>
    <dbReference type="NCBI Taxonomy" id="985759"/>
    <lineage>
        <taxon>Bacteria</taxon>
        <taxon>Bacillati</taxon>
        <taxon>Actinomycetota</taxon>
        <taxon>Actinomycetes</taxon>
        <taxon>Micrococcales</taxon>
        <taxon>Microbacteriaceae</taxon>
        <taxon>Microbacterium</taxon>
    </lineage>
</organism>
<dbReference type="RefSeq" id="WP_345184179.1">
    <property type="nucleotide sequence ID" value="NZ_BAABGP010000004.1"/>
</dbReference>
<gene>
    <name evidence="3" type="ORF">GCM10023171_05870</name>
</gene>
<dbReference type="Pfam" id="PF12802">
    <property type="entry name" value="MarR_2"/>
    <property type="match status" value="1"/>
</dbReference>
<feature type="compositionally biased region" description="Basic and acidic residues" evidence="1">
    <location>
        <begin position="36"/>
        <end position="48"/>
    </location>
</feature>
<dbReference type="CDD" id="cd00090">
    <property type="entry name" value="HTH_ARSR"/>
    <property type="match status" value="1"/>
</dbReference>
<reference evidence="4" key="1">
    <citation type="journal article" date="2019" name="Int. J. Syst. Evol. Microbiol.">
        <title>The Global Catalogue of Microorganisms (GCM) 10K type strain sequencing project: providing services to taxonomists for standard genome sequencing and annotation.</title>
        <authorList>
            <consortium name="The Broad Institute Genomics Platform"/>
            <consortium name="The Broad Institute Genome Sequencing Center for Infectious Disease"/>
            <person name="Wu L."/>
            <person name="Ma J."/>
        </authorList>
    </citation>
    <scope>NUCLEOTIDE SEQUENCE [LARGE SCALE GENOMIC DNA]</scope>
    <source>
        <strain evidence="4">JCM 17839</strain>
    </source>
</reference>